<comment type="caution">
    <text evidence="2">The sequence shown here is derived from an EMBL/GenBank/DDBJ whole genome shotgun (WGS) entry which is preliminary data.</text>
</comment>
<sequence>MSPGIVLCGYHRCGSWPVFLKKAQVRQRTAGCLEGWTPEAARRVGMSNVMMARVEIRECSAVWEELQAPSQPARSALGRDLVSLKGKNPGCPRKDRKTKTAETEGD</sequence>
<accession>A0A5B7EE79</accession>
<protein>
    <submittedName>
        <fullName evidence="2">Uncharacterized protein</fullName>
    </submittedName>
</protein>
<evidence type="ECO:0000313" key="2">
    <source>
        <dbReference type="EMBL" id="MPC31818.1"/>
    </source>
</evidence>
<reference evidence="2 3" key="1">
    <citation type="submission" date="2019-05" db="EMBL/GenBank/DDBJ databases">
        <title>Another draft genome of Portunus trituberculatus and its Hox gene families provides insights of decapod evolution.</title>
        <authorList>
            <person name="Jeong J.-H."/>
            <person name="Song I."/>
            <person name="Kim S."/>
            <person name="Choi T."/>
            <person name="Kim D."/>
            <person name="Ryu S."/>
            <person name="Kim W."/>
        </authorList>
    </citation>
    <scope>NUCLEOTIDE SEQUENCE [LARGE SCALE GENOMIC DNA]</scope>
    <source>
        <tissue evidence="2">Muscle</tissue>
    </source>
</reference>
<evidence type="ECO:0000256" key="1">
    <source>
        <dbReference type="SAM" id="MobiDB-lite"/>
    </source>
</evidence>
<keyword evidence="3" id="KW-1185">Reference proteome</keyword>
<gene>
    <name evidence="2" type="ORF">E2C01_025115</name>
</gene>
<organism evidence="2 3">
    <name type="scientific">Portunus trituberculatus</name>
    <name type="common">Swimming crab</name>
    <name type="synonym">Neptunus trituberculatus</name>
    <dbReference type="NCBI Taxonomy" id="210409"/>
    <lineage>
        <taxon>Eukaryota</taxon>
        <taxon>Metazoa</taxon>
        <taxon>Ecdysozoa</taxon>
        <taxon>Arthropoda</taxon>
        <taxon>Crustacea</taxon>
        <taxon>Multicrustacea</taxon>
        <taxon>Malacostraca</taxon>
        <taxon>Eumalacostraca</taxon>
        <taxon>Eucarida</taxon>
        <taxon>Decapoda</taxon>
        <taxon>Pleocyemata</taxon>
        <taxon>Brachyura</taxon>
        <taxon>Eubrachyura</taxon>
        <taxon>Portunoidea</taxon>
        <taxon>Portunidae</taxon>
        <taxon>Portuninae</taxon>
        <taxon>Portunus</taxon>
    </lineage>
</organism>
<name>A0A5B7EE79_PORTR</name>
<proteinExistence type="predicted"/>
<dbReference type="Proteomes" id="UP000324222">
    <property type="component" value="Unassembled WGS sequence"/>
</dbReference>
<feature type="region of interest" description="Disordered" evidence="1">
    <location>
        <begin position="70"/>
        <end position="106"/>
    </location>
</feature>
<dbReference type="EMBL" id="VSRR010002509">
    <property type="protein sequence ID" value="MPC31818.1"/>
    <property type="molecule type" value="Genomic_DNA"/>
</dbReference>
<dbReference type="AlphaFoldDB" id="A0A5B7EE79"/>
<evidence type="ECO:0000313" key="3">
    <source>
        <dbReference type="Proteomes" id="UP000324222"/>
    </source>
</evidence>